<dbReference type="EMBL" id="MZ501077">
    <property type="protein sequence ID" value="QXV80596.1"/>
    <property type="molecule type" value="Genomic_DNA"/>
</dbReference>
<sequence length="86" mass="9311">MCNEKIDQLVDEIIETHDRVGFNSIFMVCPDACGVTESELKEAVEQVESVLRTDNPGDEIFSALTACDGGGVFALSFINANTILTI</sequence>
<evidence type="ECO:0000313" key="2">
    <source>
        <dbReference type="Proteomes" id="UP000828865"/>
    </source>
</evidence>
<gene>
    <name evidence="1" type="ORF">bas10_0061</name>
</gene>
<accession>A0AAE7VTZ0</accession>
<evidence type="ECO:0000313" key="1">
    <source>
        <dbReference type="EMBL" id="QXV80596.1"/>
    </source>
</evidence>
<dbReference type="Proteomes" id="UP000828865">
    <property type="component" value="Segment"/>
</dbReference>
<organism evidence="1 2">
    <name type="scientific">Escherichia phage IsaakIselin</name>
    <dbReference type="NCBI Taxonomy" id="2851974"/>
    <lineage>
        <taxon>Viruses</taxon>
        <taxon>Duplodnaviria</taxon>
        <taxon>Heunggongvirae</taxon>
        <taxon>Uroviricota</taxon>
        <taxon>Caudoviricetes</taxon>
        <taxon>Drexlerviridae</taxon>
        <taxon>Tempevirinae</taxon>
        <taxon>Henuseptimavirus</taxon>
        <taxon>Henuseptimavirus isaaklselin</taxon>
    </lineage>
</organism>
<protein>
    <submittedName>
        <fullName evidence="1">Uncharacterized protein</fullName>
    </submittedName>
</protein>
<proteinExistence type="predicted"/>
<name>A0AAE7VTZ0_9CAUD</name>
<reference evidence="2" key="1">
    <citation type="journal article" date="2021" name="PLoS Biol.">
        <title>Systematic exploration of Escherichia coli phage-host interactions with the BASEL phage collection.</title>
        <authorList>
            <person name="Maffei E."/>
            <person name="Shaidullina A."/>
            <person name="Burkolter M."/>
            <person name="Heyer Y."/>
            <person name="Estermann F."/>
            <person name="Druelle V."/>
            <person name="Sauer P."/>
            <person name="Willi L."/>
            <person name="Michaelis S."/>
            <person name="Hilbi H."/>
            <person name="Thaler D.S."/>
            <person name="Harms A."/>
        </authorList>
    </citation>
    <scope>NUCLEOTIDE SEQUENCE [LARGE SCALE GENOMIC DNA]</scope>
    <source>
        <strain evidence="2">Bas10</strain>
    </source>
</reference>
<keyword evidence="2" id="KW-1185">Reference proteome</keyword>